<evidence type="ECO:0000313" key="4">
    <source>
        <dbReference type="Proteomes" id="UP000035682"/>
    </source>
</evidence>
<keyword evidence="2" id="KW-0812">Transmembrane</keyword>
<reference evidence="4" key="1">
    <citation type="submission" date="2014-09" db="EMBL/GenBank/DDBJ databases">
        <authorList>
            <person name="Martin A.A."/>
        </authorList>
    </citation>
    <scope>NUCLEOTIDE SEQUENCE</scope>
    <source>
        <strain evidence="4">ED321</strain>
    </source>
</reference>
<dbReference type="AlphaFoldDB" id="A0A090L0D2"/>
<reference evidence="5" key="3">
    <citation type="submission" date="2020-12" db="UniProtKB">
        <authorList>
            <consortium name="WormBaseParasite"/>
        </authorList>
    </citation>
    <scope>IDENTIFICATION</scope>
</reference>
<protein>
    <submittedName>
        <fullName evidence="3 5">Uncharacterized protein</fullName>
    </submittedName>
</protein>
<keyword evidence="2" id="KW-0472">Membrane</keyword>
<sequence length="71" mass="8070">MKFIFYYLVSIIVFLYTTVISGFPPVTNTKVIIVKTSSSNGRPPMRGRSPSPKRRRSPSPKRGRFPSPRRG</sequence>
<dbReference type="RefSeq" id="XP_024500168.1">
    <property type="nucleotide sequence ID" value="XM_024645935.1"/>
</dbReference>
<dbReference type="CTD" id="36373326"/>
<name>A0A090L0D2_STRRB</name>
<feature type="compositionally biased region" description="Basic residues" evidence="1">
    <location>
        <begin position="51"/>
        <end position="71"/>
    </location>
</feature>
<feature type="compositionally biased region" description="Low complexity" evidence="1">
    <location>
        <begin position="37"/>
        <end position="50"/>
    </location>
</feature>
<reference evidence="3" key="2">
    <citation type="submission" date="2014-09" db="EMBL/GenBank/DDBJ databases">
        <authorList>
            <person name="Aslett A.Martin."/>
        </authorList>
    </citation>
    <scope>NUCLEOTIDE SEQUENCE</scope>
    <source>
        <strain evidence="3">ED321 Heterogonic</strain>
    </source>
</reference>
<feature type="transmembrane region" description="Helical" evidence="2">
    <location>
        <begin position="6"/>
        <end position="26"/>
    </location>
</feature>
<feature type="region of interest" description="Disordered" evidence="1">
    <location>
        <begin position="36"/>
        <end position="71"/>
    </location>
</feature>
<dbReference type="EMBL" id="LN609405">
    <property type="protein sequence ID" value="CEF60959.1"/>
    <property type="molecule type" value="Genomic_DNA"/>
</dbReference>
<keyword evidence="2" id="KW-1133">Transmembrane helix</keyword>
<organism evidence="3">
    <name type="scientific">Strongyloides ratti</name>
    <name type="common">Parasitic roundworm</name>
    <dbReference type="NCBI Taxonomy" id="34506"/>
    <lineage>
        <taxon>Eukaryota</taxon>
        <taxon>Metazoa</taxon>
        <taxon>Ecdysozoa</taxon>
        <taxon>Nematoda</taxon>
        <taxon>Chromadorea</taxon>
        <taxon>Rhabditida</taxon>
        <taxon>Tylenchina</taxon>
        <taxon>Panagrolaimomorpha</taxon>
        <taxon>Strongyloidoidea</taxon>
        <taxon>Strongyloididae</taxon>
        <taxon>Strongyloides</taxon>
    </lineage>
</organism>
<dbReference type="WBParaSite" id="SRAE_0000009100.1">
    <property type="protein sequence ID" value="SRAE_0000009100.1"/>
    <property type="gene ID" value="WBGene00255828"/>
</dbReference>
<accession>A0A090L0D2</accession>
<dbReference type="Proteomes" id="UP000035682">
    <property type="component" value="Unplaced"/>
</dbReference>
<evidence type="ECO:0000256" key="1">
    <source>
        <dbReference type="SAM" id="MobiDB-lite"/>
    </source>
</evidence>
<keyword evidence="4" id="KW-1185">Reference proteome</keyword>
<gene>
    <name evidence="3 5 6" type="ORF">SRAE_0000009100</name>
</gene>
<dbReference type="WormBase" id="SRAE_0000009100">
    <property type="protein sequence ID" value="SRP10032"/>
    <property type="gene ID" value="WBGene00255828"/>
</dbReference>
<dbReference type="GeneID" id="36373326"/>
<evidence type="ECO:0000256" key="2">
    <source>
        <dbReference type="SAM" id="Phobius"/>
    </source>
</evidence>
<evidence type="ECO:0000313" key="3">
    <source>
        <dbReference type="EMBL" id="CEF60959.1"/>
    </source>
</evidence>
<proteinExistence type="predicted"/>
<evidence type="ECO:0000313" key="6">
    <source>
        <dbReference type="WormBase" id="SRAE_0000009100"/>
    </source>
</evidence>
<evidence type="ECO:0000313" key="5">
    <source>
        <dbReference type="WBParaSite" id="SRAE_0000009100.1"/>
    </source>
</evidence>